<dbReference type="PANTHER" id="PTHR33112:SF16">
    <property type="entry name" value="HETEROKARYON INCOMPATIBILITY DOMAIN-CONTAINING PROTEIN"/>
    <property type="match status" value="1"/>
</dbReference>
<dbReference type="Pfam" id="PF06985">
    <property type="entry name" value="HET"/>
    <property type="match status" value="1"/>
</dbReference>
<evidence type="ECO:0000313" key="3">
    <source>
        <dbReference type="Proteomes" id="UP001175000"/>
    </source>
</evidence>
<reference evidence="2" key="1">
    <citation type="submission" date="2023-06" db="EMBL/GenBank/DDBJ databases">
        <title>Genome-scale phylogeny and comparative genomics of the fungal order Sordariales.</title>
        <authorList>
            <consortium name="Lawrence Berkeley National Laboratory"/>
            <person name="Hensen N."/>
            <person name="Bonometti L."/>
            <person name="Westerberg I."/>
            <person name="Brannstrom I.O."/>
            <person name="Guillou S."/>
            <person name="Cros-Aarteil S."/>
            <person name="Calhoun S."/>
            <person name="Haridas S."/>
            <person name="Kuo A."/>
            <person name="Mondo S."/>
            <person name="Pangilinan J."/>
            <person name="Riley R."/>
            <person name="Labutti K."/>
            <person name="Andreopoulos B."/>
            <person name="Lipzen A."/>
            <person name="Chen C."/>
            <person name="Yanf M."/>
            <person name="Daum C."/>
            <person name="Ng V."/>
            <person name="Clum A."/>
            <person name="Steindorff A."/>
            <person name="Ohm R."/>
            <person name="Martin F."/>
            <person name="Silar P."/>
            <person name="Natvig D."/>
            <person name="Lalanne C."/>
            <person name="Gautier V."/>
            <person name="Ament-Velasquez S.L."/>
            <person name="Kruys A."/>
            <person name="Hutchinson M.I."/>
            <person name="Powell A.J."/>
            <person name="Barry K."/>
            <person name="Miller A.N."/>
            <person name="Grigoriev I.V."/>
            <person name="Debuchy R."/>
            <person name="Gladieux P."/>
            <person name="Thoren M.H."/>
            <person name="Johannesson H."/>
        </authorList>
    </citation>
    <scope>NUCLEOTIDE SEQUENCE</scope>
    <source>
        <strain evidence="2">CBS 606.72</strain>
    </source>
</reference>
<evidence type="ECO:0000259" key="1">
    <source>
        <dbReference type="Pfam" id="PF06985"/>
    </source>
</evidence>
<protein>
    <submittedName>
        <fullName evidence="2">Heterokaryon incompatibility protein-domain-containing protein</fullName>
    </submittedName>
</protein>
<dbReference type="Proteomes" id="UP001175000">
    <property type="component" value="Unassembled WGS sequence"/>
</dbReference>
<dbReference type="EMBL" id="JAULSU010000004">
    <property type="protein sequence ID" value="KAK0619677.1"/>
    <property type="molecule type" value="Genomic_DNA"/>
</dbReference>
<organism evidence="2 3">
    <name type="scientific">Immersiella caudata</name>
    <dbReference type="NCBI Taxonomy" id="314043"/>
    <lineage>
        <taxon>Eukaryota</taxon>
        <taxon>Fungi</taxon>
        <taxon>Dikarya</taxon>
        <taxon>Ascomycota</taxon>
        <taxon>Pezizomycotina</taxon>
        <taxon>Sordariomycetes</taxon>
        <taxon>Sordariomycetidae</taxon>
        <taxon>Sordariales</taxon>
        <taxon>Lasiosphaeriaceae</taxon>
        <taxon>Immersiella</taxon>
    </lineage>
</organism>
<gene>
    <name evidence="2" type="ORF">B0T14DRAFT_432932</name>
</gene>
<name>A0AA39WQL0_9PEZI</name>
<feature type="non-terminal residue" evidence="2">
    <location>
        <position position="153"/>
    </location>
</feature>
<proteinExistence type="predicted"/>
<accession>A0AA39WQL0</accession>
<dbReference type="PANTHER" id="PTHR33112">
    <property type="entry name" value="DOMAIN PROTEIN, PUTATIVE-RELATED"/>
    <property type="match status" value="1"/>
</dbReference>
<dbReference type="AlphaFoldDB" id="A0AA39WQL0"/>
<evidence type="ECO:0000313" key="2">
    <source>
        <dbReference type="EMBL" id="KAK0619677.1"/>
    </source>
</evidence>
<feature type="domain" description="Heterokaryon incompatibility" evidence="1">
    <location>
        <begin position="57"/>
        <end position="149"/>
    </location>
</feature>
<keyword evidence="3" id="KW-1185">Reference proteome</keyword>
<sequence>MDAITKATTGWLTTCLEKHSRCPRNDAPESYPTRLLELGELTIRLVRPAEGDITGPYAALSYCWGPNPQFIRLTRFTQDDLHRGIPISHLPIAFQEAIHLLKSFSVRLLWIDALCIVQDSDEDWLRESAKMYQVYDECHLSLSLSRSASPAES</sequence>
<dbReference type="InterPro" id="IPR010730">
    <property type="entry name" value="HET"/>
</dbReference>
<comment type="caution">
    <text evidence="2">The sequence shown here is derived from an EMBL/GenBank/DDBJ whole genome shotgun (WGS) entry which is preliminary data.</text>
</comment>